<dbReference type="AlphaFoldDB" id="A0A6J4KAY2"/>
<dbReference type="InterPro" id="IPR037118">
    <property type="entry name" value="Val-tRNA_synth_C_sf"/>
</dbReference>
<dbReference type="InterPro" id="IPR051309">
    <property type="entry name" value="ABCF_ATPase"/>
</dbReference>
<keyword evidence="1" id="KW-0547">Nucleotide-binding</keyword>
<dbReference type="Gene3D" id="1.10.287.380">
    <property type="entry name" value="Valyl-tRNA synthetase, C-terminal domain"/>
    <property type="match status" value="1"/>
</dbReference>
<evidence type="ECO:0000259" key="4">
    <source>
        <dbReference type="PROSITE" id="PS50893"/>
    </source>
</evidence>
<keyword evidence="2" id="KW-0067">ATP-binding</keyword>
<dbReference type="PROSITE" id="PS00211">
    <property type="entry name" value="ABC_TRANSPORTER_1"/>
    <property type="match status" value="1"/>
</dbReference>
<organism evidence="5">
    <name type="scientific">uncultured Chloroflexia bacterium</name>
    <dbReference type="NCBI Taxonomy" id="1672391"/>
    <lineage>
        <taxon>Bacteria</taxon>
        <taxon>Bacillati</taxon>
        <taxon>Chloroflexota</taxon>
        <taxon>Chloroflexia</taxon>
        <taxon>environmental samples</taxon>
    </lineage>
</organism>
<dbReference type="EMBL" id="CADCTR010001549">
    <property type="protein sequence ID" value="CAA9300818.1"/>
    <property type="molecule type" value="Genomic_DNA"/>
</dbReference>
<dbReference type="CDD" id="cd03221">
    <property type="entry name" value="ABCF_EF-3"/>
    <property type="match status" value="1"/>
</dbReference>
<dbReference type="PROSITE" id="PS50893">
    <property type="entry name" value="ABC_TRANSPORTER_2"/>
    <property type="match status" value="1"/>
</dbReference>
<dbReference type="InterPro" id="IPR003593">
    <property type="entry name" value="AAA+_ATPase"/>
</dbReference>
<proteinExistence type="predicted"/>
<dbReference type="GO" id="GO:0003677">
    <property type="term" value="F:DNA binding"/>
    <property type="evidence" value="ECO:0007669"/>
    <property type="project" value="InterPro"/>
</dbReference>
<feature type="domain" description="ABC transporter" evidence="4">
    <location>
        <begin position="36"/>
        <end position="254"/>
    </location>
</feature>
<dbReference type="InterPro" id="IPR003439">
    <property type="entry name" value="ABC_transporter-like_ATP-bd"/>
</dbReference>
<gene>
    <name evidence="5" type="ORF">AVDCRST_MAG93-4590</name>
</gene>
<accession>A0A6J4KAY2</accession>
<dbReference type="InterPro" id="IPR032524">
    <property type="entry name" value="ABC_tran_C"/>
</dbReference>
<evidence type="ECO:0000256" key="1">
    <source>
        <dbReference type="ARBA" id="ARBA00022741"/>
    </source>
</evidence>
<dbReference type="PANTHER" id="PTHR42855:SF2">
    <property type="entry name" value="DRUG RESISTANCE ABC TRANSPORTER,ATP-BINDING PROTEIN"/>
    <property type="match status" value="1"/>
</dbReference>
<feature type="region of interest" description="Disordered" evidence="3">
    <location>
        <begin position="255"/>
        <end position="277"/>
    </location>
</feature>
<dbReference type="Pfam" id="PF00005">
    <property type="entry name" value="ABC_tran"/>
    <property type="match status" value="1"/>
</dbReference>
<dbReference type="SMART" id="SM00382">
    <property type="entry name" value="AAA"/>
    <property type="match status" value="1"/>
</dbReference>
<dbReference type="Gene3D" id="3.40.50.300">
    <property type="entry name" value="P-loop containing nucleotide triphosphate hydrolases"/>
    <property type="match status" value="1"/>
</dbReference>
<name>A0A6J4KAY2_9CHLR</name>
<dbReference type="GO" id="GO:0005524">
    <property type="term" value="F:ATP binding"/>
    <property type="evidence" value="ECO:0007669"/>
    <property type="project" value="UniProtKB-KW"/>
</dbReference>
<dbReference type="InterPro" id="IPR027417">
    <property type="entry name" value="P-loop_NTPase"/>
</dbReference>
<sequence length="344" mass="38240">MGVNPNSERKLVEAPRQQQALKLNLDTQLRSGEVVLRTSDGLKAGYHTPNGDKVLVRTPSLSIARGECIALMGPNGAGKTTLMRTITNELPALDGRISLGVNVSVGYYAQIHEELIMENTVLEEVHRLKPLEPTQRIRTLLGRFLFTGDDVYKRVGDLSGGERSRVALAQLTLKSPNLLLLDEPTNHLDIAAREALESVLNDFPGSILFVSHDRYFVDALADKLWIVENGTVAQFEGDYTAYAEHLEREEAARKRAAQVPVKQNGAPREPTDDREMRKRKRQLETLEQEIAKLESRKAAIGEAINTAAQTEDVAKVTKLGKEYSEVEERLLDTYDQWAMAAAEA</sequence>
<evidence type="ECO:0000256" key="3">
    <source>
        <dbReference type="SAM" id="MobiDB-lite"/>
    </source>
</evidence>
<dbReference type="Pfam" id="PF16326">
    <property type="entry name" value="ABC_tran_CTD"/>
    <property type="match status" value="1"/>
</dbReference>
<protein>
    <submittedName>
        <fullName evidence="5">Bis-ABC ATPase YheS</fullName>
    </submittedName>
</protein>
<dbReference type="GO" id="GO:0016887">
    <property type="term" value="F:ATP hydrolysis activity"/>
    <property type="evidence" value="ECO:0007669"/>
    <property type="project" value="InterPro"/>
</dbReference>
<evidence type="ECO:0000256" key="2">
    <source>
        <dbReference type="ARBA" id="ARBA00022840"/>
    </source>
</evidence>
<reference evidence="5" key="1">
    <citation type="submission" date="2020-02" db="EMBL/GenBank/DDBJ databases">
        <authorList>
            <person name="Meier V. D."/>
        </authorList>
    </citation>
    <scope>NUCLEOTIDE SEQUENCE</scope>
    <source>
        <strain evidence="5">AVDCRST_MAG93</strain>
    </source>
</reference>
<dbReference type="PANTHER" id="PTHR42855">
    <property type="entry name" value="ABC TRANSPORTER ATP-BINDING SUBUNIT"/>
    <property type="match status" value="1"/>
</dbReference>
<evidence type="ECO:0000313" key="5">
    <source>
        <dbReference type="EMBL" id="CAA9300818.1"/>
    </source>
</evidence>
<dbReference type="InterPro" id="IPR017871">
    <property type="entry name" value="ABC_transporter-like_CS"/>
</dbReference>
<dbReference type="FunFam" id="3.40.50.300:FF:000309">
    <property type="entry name" value="ABC transporter ATP-binding protein"/>
    <property type="match status" value="1"/>
</dbReference>
<dbReference type="SUPFAM" id="SSF52540">
    <property type="entry name" value="P-loop containing nucleoside triphosphate hydrolases"/>
    <property type="match status" value="1"/>
</dbReference>